<feature type="non-terminal residue" evidence="5">
    <location>
        <position position="2028"/>
    </location>
</feature>
<keyword evidence="6" id="KW-1185">Reference proteome</keyword>
<dbReference type="PANTHER" id="PTHR46484:SF8">
    <property type="entry name" value="B-CELL RECEPTOR CD22-LIKE-RELATED"/>
    <property type="match status" value="1"/>
</dbReference>
<organism evidence="5 6">
    <name type="scientific">Mugilogobius chulae</name>
    <name type="common">yellowstripe goby</name>
    <dbReference type="NCBI Taxonomy" id="88201"/>
    <lineage>
        <taxon>Eukaryota</taxon>
        <taxon>Metazoa</taxon>
        <taxon>Chordata</taxon>
        <taxon>Craniata</taxon>
        <taxon>Vertebrata</taxon>
        <taxon>Euteleostomi</taxon>
        <taxon>Actinopterygii</taxon>
        <taxon>Neopterygii</taxon>
        <taxon>Teleostei</taxon>
        <taxon>Neoteleostei</taxon>
        <taxon>Acanthomorphata</taxon>
        <taxon>Gobiaria</taxon>
        <taxon>Gobiiformes</taxon>
        <taxon>Gobioidei</taxon>
        <taxon>Gobiidae</taxon>
        <taxon>Gobionellinae</taxon>
        <taxon>Mugilogobius</taxon>
    </lineage>
</organism>
<evidence type="ECO:0000259" key="4">
    <source>
        <dbReference type="PROSITE" id="PS50835"/>
    </source>
</evidence>
<feature type="domain" description="Ig-like" evidence="4">
    <location>
        <begin position="918"/>
        <end position="996"/>
    </location>
</feature>
<dbReference type="EMBL" id="JBBPFD010000019">
    <property type="protein sequence ID" value="KAK7887007.1"/>
    <property type="molecule type" value="Genomic_DNA"/>
</dbReference>
<dbReference type="PROSITE" id="PS50835">
    <property type="entry name" value="IG_LIKE"/>
    <property type="match status" value="17"/>
</dbReference>
<dbReference type="Proteomes" id="UP001460270">
    <property type="component" value="Unassembled WGS sequence"/>
</dbReference>
<feature type="domain" description="Ig-like" evidence="4">
    <location>
        <begin position="1628"/>
        <end position="1707"/>
    </location>
</feature>
<dbReference type="PANTHER" id="PTHR46484">
    <property type="entry name" value="SI:CH211-171H4.5-RELATED"/>
    <property type="match status" value="1"/>
</dbReference>
<feature type="domain" description="Ig-like" evidence="4">
    <location>
        <begin position="1100"/>
        <end position="1185"/>
    </location>
</feature>
<feature type="domain" description="Ig-like" evidence="4">
    <location>
        <begin position="1945"/>
        <end position="2023"/>
    </location>
</feature>
<feature type="transmembrane region" description="Helical" evidence="2">
    <location>
        <begin position="264"/>
        <end position="284"/>
    </location>
</feature>
<feature type="domain" description="Ig-like" evidence="4">
    <location>
        <begin position="830"/>
        <end position="910"/>
    </location>
</feature>
<keyword evidence="2" id="KW-0812">Transmembrane</keyword>
<evidence type="ECO:0000313" key="5">
    <source>
        <dbReference type="EMBL" id="KAK7887007.1"/>
    </source>
</evidence>
<feature type="domain" description="Ig-like" evidence="4">
    <location>
        <begin position="1364"/>
        <end position="1444"/>
    </location>
</feature>
<feature type="domain" description="Ig-like" evidence="4">
    <location>
        <begin position="139"/>
        <end position="231"/>
    </location>
</feature>
<gene>
    <name evidence="5" type="ORF">WMY93_026628</name>
</gene>
<feature type="domain" description="Ig-like" evidence="4">
    <location>
        <begin position="519"/>
        <end position="610"/>
    </location>
</feature>
<reference evidence="6" key="1">
    <citation type="submission" date="2024-04" db="EMBL/GenBank/DDBJ databases">
        <title>Salinicola lusitanus LLJ914,a marine bacterium isolated from the Okinawa Trough.</title>
        <authorList>
            <person name="Li J."/>
        </authorList>
    </citation>
    <scope>NUCLEOTIDE SEQUENCE [LARGE SCALE GENOMIC DNA]</scope>
</reference>
<feature type="domain" description="Ig-like" evidence="4">
    <location>
        <begin position="728"/>
        <end position="821"/>
    </location>
</feature>
<feature type="region of interest" description="Disordered" evidence="1">
    <location>
        <begin position="332"/>
        <end position="352"/>
    </location>
</feature>
<feature type="domain" description="Ig-like" evidence="4">
    <location>
        <begin position="1715"/>
        <end position="1795"/>
    </location>
</feature>
<evidence type="ECO:0000256" key="3">
    <source>
        <dbReference type="SAM" id="SignalP"/>
    </source>
</evidence>
<keyword evidence="2" id="KW-0472">Membrane</keyword>
<sequence>MSAFTKVLLLGFLLHKAPPTPLVTPPTVSVSEGESVSVQCSAPVPCLSLPPTLTWSPVLEHIQETLQEQQDKTYVKVSTLSFTASEPITSLICSASYSREDGTFVSSVATTQITCDQCPKFGVTLPQNLMALRGSSVPPTLKLTPPTVSVSEGESVSAQCSAPVPCLSLPPTLTWSPVLGHIQETLQEQQDKTYVKVSTLTFTASHLHHKNNITCSAVYSHAIDPETDDMILCSDKTVMVSDRSSDATSDSTPCIRVVAEVKSLIFTVIIVLLLALIAALLYVVRSQHVGLNKSQSADVALNQMPPSNENETKSSFNASTNQVLSESNVIFTNTNEMRTEEQPKSTESTEADNTNALYASVNFKTKSKKKMQEAAADTPPPGDSYLEEQRSIVGDKGCFNASKSCAHCEDFTVSLPAQMEALRGSCLSIPCSFTVRDDHETNLNSDCRAVWRDANSYSQTVEFTRPVTGDLTQKNCTTTVHDITAAQSRQVYFRLECDNPLKWIFADGRLDVKVNEAPPTPTVTPPTVSVSERESVSVQCSAPVPCLSLPPTLTWSPVLGHIQETLQEQQDKTYVKVSTLNFTASEPKISLACFAVYSRDDGTTVTSAVATSVITCDKCPKFNVTLPQNITALQGSCLTIPCSFQIENKYNINLDSQCTAAWKDISDKAFPNTRQVTGNVTQKNCTTNFHDISLQPKQNYFFRVECNNPLKYTFRERGVNIQVTEAPPMPLLTPPTVSVNEGESVSVQCSAPVPCLSLPPTLTWSPVLGHIQETLQEQQDKTYVKVSTLTFTASHLHHKNNLTCSAVYSREDQSLLQASVQMVPFVTYKPRNTRVTVSPSGPVTEHSNVSLTCSSDANPAVQHYHWYKADGGTHTLIGNSAVLHIKASREITYIFCEVRNELGTENSTVTHLTVQYAPRNTTMTDIPAGPVTEHSQITLNCSSDANPSVVFWYKTDGGTHTLIGNSSVLNMKASREITDIFCEVQNHLGTDQSVITHLDVQFPPQIVSLSSKCSGDSAQISCVCEAEGNPFPLIHWSFPGVSPNISISSEPLSDKALRSVLTVIKPQWRDSVTLVCYSTNSLGSDTHSFRADLHHWQDQPKNTRVTVSPSGPVTEHSDVSLTCSSDANPAVQHYHWYKAEGGTHTLIGNSAVLKMKASRETALIYCEAVNELGTGDSAVTELDVQYPPQNTTVIVVPTDPVQECRNVTLTCHSEANPAVKHYHWYKEDKGSYTLIGHSAVLNITASKDTTSVFCEAQNDLGTDRSSLTQLLVTYQPTNTRVTVSPSGPVTEHSNVSLTCSSDANPAVQHYHWYKADGGTHTLIGNSAVLHMKASRETIVIYCEAENELGTENSTVTELDVQYPPQNTIVTVSPSGPMEELINVTLTCHSEANPAVKHYHWYKEDKGSYTLIGHSAVLNITASKDTTSVFCEALNDLGTDRSSLTQLLVRYQPRNTRVTVSPSGPVTEHSNVSLTCSSDANPAVQHYHWYKADGGTHTLIGNSAVLNMKASRETIDIFCEVENELGTENSSVIDLAVQYPPQNTTLTVSPGSPVQEHSNVILTCHSEANPAVKHYHWYKEDKGSYTLIGHSAVLNITASKDITGVFCEAQNHLGTDRSSLTQLLVTYQPTNTRVTVSPSGPVTEHTNVSLTCSSDANPAVQHYHWYKADGGTHTLIGNSAVLNMKASRETTVVYCEAENELGTENSVTRLDVQYPPQNTIVTLSPSGPMEELINVTLTCHSEANPAVKHYHWYKEDKGSYTLIGHSAVLNITASKDITGVFCEALNDLGTDRSSLTQLLVRCVSTQKHPSNSESSGPVTEHSNVSLTCSSDANPAVQHYHWYKADGGTHTLIGNSAVLHMKASKETTVITVKLKMNLELRTPLEANPAVKHYHWYKEDKGSYTLIGHSAVLNITASKDTTSVFCEAQNHLGTDRSSLTQLIVTYKPTNTTVSPSGPVTEHSNVSLTCSSDANPAVQHHHWYKADGGTHTLIGNSAVLHMKASRETTVIYCEAQNEVGTENSTVTHLEIH</sequence>
<dbReference type="InterPro" id="IPR007110">
    <property type="entry name" value="Ig-like_dom"/>
</dbReference>
<keyword evidence="3" id="KW-0732">Signal</keyword>
<dbReference type="InterPro" id="IPR003599">
    <property type="entry name" value="Ig_sub"/>
</dbReference>
<feature type="domain" description="Ig-like" evidence="4">
    <location>
        <begin position="1540"/>
        <end position="1625"/>
    </location>
</feature>
<feature type="domain" description="Ig-like" evidence="4">
    <location>
        <begin position="1276"/>
        <end position="1356"/>
    </location>
</feature>
<feature type="domain" description="Ig-like" evidence="4">
    <location>
        <begin position="1452"/>
        <end position="1533"/>
    </location>
</feature>
<evidence type="ECO:0000256" key="2">
    <source>
        <dbReference type="SAM" id="Phobius"/>
    </source>
</evidence>
<protein>
    <recommendedName>
        <fullName evidence="4">Ig-like domain-containing protein</fullName>
    </recommendedName>
</protein>
<feature type="domain" description="Ig-like" evidence="4">
    <location>
        <begin position="1188"/>
        <end position="1268"/>
    </location>
</feature>
<dbReference type="SMART" id="SM00409">
    <property type="entry name" value="IG"/>
    <property type="match status" value="18"/>
</dbReference>
<feature type="chain" id="PRO_5043463343" description="Ig-like domain-containing protein" evidence="3">
    <location>
        <begin position="20"/>
        <end position="2028"/>
    </location>
</feature>
<dbReference type="SUPFAM" id="SSF48726">
    <property type="entry name" value="Immunoglobulin"/>
    <property type="match status" value="15"/>
</dbReference>
<evidence type="ECO:0000256" key="1">
    <source>
        <dbReference type="SAM" id="MobiDB-lite"/>
    </source>
</evidence>
<dbReference type="InterPro" id="IPR036179">
    <property type="entry name" value="Ig-like_dom_sf"/>
</dbReference>
<proteinExistence type="predicted"/>
<keyword evidence="2" id="KW-1133">Transmembrane helix</keyword>
<dbReference type="Gene3D" id="2.60.40.10">
    <property type="entry name" value="Immunoglobulins"/>
    <property type="match status" value="20"/>
</dbReference>
<dbReference type="InterPro" id="IPR013783">
    <property type="entry name" value="Ig-like_fold"/>
</dbReference>
<feature type="domain" description="Ig-like" evidence="4">
    <location>
        <begin position="1808"/>
        <end position="1942"/>
    </location>
</feature>
<feature type="domain" description="Ig-like" evidence="4">
    <location>
        <begin position="1004"/>
        <end position="1094"/>
    </location>
</feature>
<feature type="domain" description="Ig-like" evidence="4">
    <location>
        <begin position="19"/>
        <end position="109"/>
    </location>
</feature>
<accession>A0AAW0NAR6</accession>
<feature type="signal peptide" evidence="3">
    <location>
        <begin position="1"/>
        <end position="19"/>
    </location>
</feature>
<comment type="caution">
    <text evidence="5">The sequence shown here is derived from an EMBL/GenBank/DDBJ whole genome shotgun (WGS) entry which is preliminary data.</text>
</comment>
<name>A0AAW0NAR6_9GOBI</name>
<evidence type="ECO:0000313" key="6">
    <source>
        <dbReference type="Proteomes" id="UP001460270"/>
    </source>
</evidence>